<dbReference type="FunFam" id="2.10.50.10:FF:000009">
    <property type="entry name" value="Tumor necrosis factor receptor superfamily member 14"/>
    <property type="match status" value="1"/>
</dbReference>
<evidence type="ECO:0000313" key="17">
    <source>
        <dbReference type="RefSeq" id="XP_020027044.1"/>
    </source>
</evidence>
<dbReference type="GO" id="GO:0050829">
    <property type="term" value="P:defense response to Gram-negative bacterium"/>
    <property type="evidence" value="ECO:0007669"/>
    <property type="project" value="TreeGrafter"/>
</dbReference>
<dbReference type="GO" id="GO:0009897">
    <property type="term" value="C:external side of plasma membrane"/>
    <property type="evidence" value="ECO:0007669"/>
    <property type="project" value="TreeGrafter"/>
</dbReference>
<dbReference type="GeneID" id="109691446"/>
<feature type="repeat" description="TNFR-Cys" evidence="12">
    <location>
        <begin position="77"/>
        <end position="133"/>
    </location>
</feature>
<dbReference type="InterPro" id="IPR034031">
    <property type="entry name" value="TNFRSF14/UL144_N"/>
</dbReference>
<evidence type="ECO:0000256" key="8">
    <source>
        <dbReference type="ARBA" id="ARBA00023136"/>
    </source>
</evidence>
<keyword evidence="11" id="KW-0325">Glycoprotein</keyword>
<dbReference type="RefSeq" id="XP_073937655.1">
    <property type="nucleotide sequence ID" value="XM_074081554.1"/>
</dbReference>
<evidence type="ECO:0000256" key="10">
    <source>
        <dbReference type="ARBA" id="ARBA00023170"/>
    </source>
</evidence>
<comment type="subcellular location">
    <subcellularLocation>
        <location evidence="1">Membrane</location>
        <topology evidence="1">Single-pass type I membrane protein</topology>
    </subcellularLocation>
</comment>
<feature type="chain" id="PRO_5034404272" evidence="14">
    <location>
        <begin position="39"/>
        <end position="299"/>
    </location>
</feature>
<keyword evidence="6" id="KW-0677">Repeat</keyword>
<feature type="domain" description="TNFR-Cys" evidence="15">
    <location>
        <begin position="77"/>
        <end position="133"/>
    </location>
</feature>
<keyword evidence="3" id="KW-0945">Host-virus interaction</keyword>
<dbReference type="OrthoDB" id="10031141at2759"/>
<dbReference type="Pfam" id="PF00020">
    <property type="entry name" value="TNFR_c6"/>
    <property type="match status" value="3"/>
</dbReference>
<dbReference type="GO" id="GO:2000406">
    <property type="term" value="P:positive regulation of T cell migration"/>
    <property type="evidence" value="ECO:0007669"/>
    <property type="project" value="TreeGrafter"/>
</dbReference>
<feature type="disulfide bond" evidence="12">
    <location>
        <begin position="78"/>
        <end position="93"/>
    </location>
</feature>
<dbReference type="Gene3D" id="2.10.50.10">
    <property type="entry name" value="Tumor Necrosis Factor Receptor, subunit A, domain 2"/>
    <property type="match status" value="3"/>
</dbReference>
<dbReference type="SMART" id="SM00208">
    <property type="entry name" value="TNFR"/>
    <property type="match status" value="4"/>
</dbReference>
<evidence type="ECO:0000256" key="1">
    <source>
        <dbReference type="ARBA" id="ARBA00004479"/>
    </source>
</evidence>
<keyword evidence="4 13" id="KW-0812">Transmembrane</keyword>
<dbReference type="RefSeq" id="XP_073937653.1">
    <property type="nucleotide sequence ID" value="XM_074081552.1"/>
</dbReference>
<evidence type="ECO:0000256" key="4">
    <source>
        <dbReference type="ARBA" id="ARBA00022692"/>
    </source>
</evidence>
<keyword evidence="10 17" id="KW-0675">Receptor</keyword>
<evidence type="ECO:0000256" key="12">
    <source>
        <dbReference type="PROSITE-ProRule" id="PRU00206"/>
    </source>
</evidence>
<dbReference type="GO" id="GO:0046642">
    <property type="term" value="P:negative regulation of alpha-beta T cell proliferation"/>
    <property type="evidence" value="ECO:0007669"/>
    <property type="project" value="TreeGrafter"/>
</dbReference>
<dbReference type="RefSeq" id="XP_073937652.1">
    <property type="nucleotide sequence ID" value="XM_074081551.1"/>
</dbReference>
<dbReference type="FunFam" id="2.10.50.10:FF:000007">
    <property type="entry name" value="TNF receptor superfamily member 14"/>
    <property type="match status" value="1"/>
</dbReference>
<dbReference type="InterPro" id="IPR022332">
    <property type="entry name" value="TNFR_14"/>
</dbReference>
<protein>
    <submittedName>
        <fullName evidence="17">Tumor necrosis factor receptor superfamily member 14 isoform X1</fullName>
    </submittedName>
</protein>
<evidence type="ECO:0000256" key="13">
    <source>
        <dbReference type="SAM" id="Phobius"/>
    </source>
</evidence>
<dbReference type="FunFam" id="2.10.50.10:FF:000040">
    <property type="entry name" value="Tumor necrosis factor receptor superfamily member 14"/>
    <property type="match status" value="1"/>
</dbReference>
<evidence type="ECO:0000256" key="9">
    <source>
        <dbReference type="ARBA" id="ARBA00023157"/>
    </source>
</evidence>
<dbReference type="RefSeq" id="XP_020027044.1">
    <property type="nucleotide sequence ID" value="XM_020171455.2"/>
</dbReference>
<dbReference type="RefSeq" id="XP_073937649.1">
    <property type="nucleotide sequence ID" value="XM_074081548.1"/>
</dbReference>
<evidence type="ECO:0000259" key="15">
    <source>
        <dbReference type="PROSITE" id="PS50050"/>
    </source>
</evidence>
<feature type="signal peptide" evidence="14">
    <location>
        <begin position="1"/>
        <end position="38"/>
    </location>
</feature>
<sequence length="299" mass="32794">MESLSRWGVSLLEPGAQNNTLRLALCLFLLGYPQCILSQPLCREEEYPVGTECCPKCSPGYHVKQACSEVTGTVCVPCPSEYYTAHPNGLSQCLPCGKCKPAALARPLSSLSSGLEMGLVAWQECSRTQNTACHCSQGHFCVSENEDQCEMCLPHTTCAPGQRVQNRGNHSHDTVCANCPPGTFSPNGTLEQCLPWTRCQMWLQKESEPGTSSTDVTCSLSWSVCLLLAILVICVVVIIVIILWKQRNKTTSRGIMAVFSDQRKRQNEASKSAVTEDLQTREAITIVAVEETSPMFPNR</sequence>
<organism evidence="17">
    <name type="scientific">Castor canadensis</name>
    <name type="common">American beaver</name>
    <dbReference type="NCBI Taxonomy" id="51338"/>
    <lineage>
        <taxon>Eukaryota</taxon>
        <taxon>Metazoa</taxon>
        <taxon>Chordata</taxon>
        <taxon>Craniata</taxon>
        <taxon>Vertebrata</taxon>
        <taxon>Euteleostomi</taxon>
        <taxon>Mammalia</taxon>
        <taxon>Eutheria</taxon>
        <taxon>Euarchontoglires</taxon>
        <taxon>Glires</taxon>
        <taxon>Rodentia</taxon>
        <taxon>Castorimorpha</taxon>
        <taxon>Castoridae</taxon>
        <taxon>Castor</taxon>
    </lineage>
</organism>
<dbReference type="GO" id="GO:0002720">
    <property type="term" value="P:positive regulation of cytokine production involved in immune response"/>
    <property type="evidence" value="ECO:0007669"/>
    <property type="project" value="TreeGrafter"/>
</dbReference>
<dbReference type="PANTHER" id="PTHR46838">
    <property type="entry name" value="TUMOR NECROSIS FACTOR RECEPTOR SUPERFAMILY MEMBER 14"/>
    <property type="match status" value="1"/>
</dbReference>
<evidence type="ECO:0000256" key="7">
    <source>
        <dbReference type="ARBA" id="ARBA00022989"/>
    </source>
</evidence>
<proteinExistence type="predicted"/>
<reference evidence="17" key="1">
    <citation type="submission" date="2025-08" db="UniProtKB">
        <authorList>
            <consortium name="RefSeq"/>
        </authorList>
    </citation>
    <scope>IDENTIFICATION</scope>
    <source>
        <tissue evidence="17">Leukocyte</tissue>
    </source>
</reference>
<evidence type="ECO:0000256" key="6">
    <source>
        <dbReference type="ARBA" id="ARBA00022737"/>
    </source>
</evidence>
<dbReference type="CTD" id="8764"/>
<dbReference type="GO" id="GO:0050830">
    <property type="term" value="P:defense response to Gram-positive bacterium"/>
    <property type="evidence" value="ECO:0007669"/>
    <property type="project" value="TreeGrafter"/>
</dbReference>
<dbReference type="RefSeq" id="XP_073937654.1">
    <property type="nucleotide sequence ID" value="XM_074081553.1"/>
</dbReference>
<feature type="transmembrane region" description="Helical" evidence="13">
    <location>
        <begin position="220"/>
        <end position="244"/>
    </location>
</feature>
<evidence type="ECO:0000256" key="2">
    <source>
        <dbReference type="ARBA" id="ARBA00022553"/>
    </source>
</evidence>
<keyword evidence="9 12" id="KW-1015">Disulfide bond</keyword>
<dbReference type="CDD" id="cd10582">
    <property type="entry name" value="TNFRSF14"/>
    <property type="match status" value="1"/>
</dbReference>
<feature type="domain" description="TNFR-Cys" evidence="15">
    <location>
        <begin position="134"/>
        <end position="176"/>
    </location>
</feature>
<dbReference type="RefSeq" id="XP_073937651.1">
    <property type="nucleotide sequence ID" value="XM_074081550.1"/>
</dbReference>
<dbReference type="AlphaFoldDB" id="A0A8B7V7U9"/>
<keyword evidence="7 13" id="KW-1133">Transmembrane helix</keyword>
<evidence type="ECO:0000313" key="16">
    <source>
        <dbReference type="Proteomes" id="UP001732720"/>
    </source>
</evidence>
<dbReference type="InterPro" id="IPR001368">
    <property type="entry name" value="TNFR/NGFR_Cys_rich_reg"/>
</dbReference>
<dbReference type="SUPFAM" id="SSF57586">
    <property type="entry name" value="TNF receptor-like"/>
    <property type="match status" value="3"/>
</dbReference>
<name>A0A8B7V7U9_CASCN</name>
<evidence type="ECO:0000256" key="3">
    <source>
        <dbReference type="ARBA" id="ARBA00022581"/>
    </source>
</evidence>
<dbReference type="PRINTS" id="PR01965">
    <property type="entry name" value="TNFACTORR14"/>
</dbReference>
<comment type="caution">
    <text evidence="12">Lacks conserved residue(s) required for the propagation of feature annotation.</text>
</comment>
<keyword evidence="2" id="KW-0597">Phosphoprotein</keyword>
<dbReference type="Proteomes" id="UP001732720">
    <property type="component" value="Chromosome 7"/>
</dbReference>
<dbReference type="PROSITE" id="PS50050">
    <property type="entry name" value="TNFR_NGFR_2"/>
    <property type="match status" value="2"/>
</dbReference>
<keyword evidence="8 13" id="KW-0472">Membrane</keyword>
<keyword evidence="5 14" id="KW-0732">Signal</keyword>
<accession>A0A8B7V7U9</accession>
<dbReference type="RefSeq" id="XP_020027044.1">
    <property type="nucleotide sequence ID" value="XM_020171455.1"/>
</dbReference>
<evidence type="ECO:0000256" key="5">
    <source>
        <dbReference type="ARBA" id="ARBA00022729"/>
    </source>
</evidence>
<evidence type="ECO:0000256" key="11">
    <source>
        <dbReference type="ARBA" id="ARBA00023180"/>
    </source>
</evidence>
<dbReference type="PANTHER" id="PTHR46838:SF1">
    <property type="entry name" value="TUMOR NECROSIS FACTOR RECEPTOR SUPERFAMILY MEMBER 14"/>
    <property type="match status" value="1"/>
</dbReference>
<feature type="repeat" description="TNFR-Cys" evidence="12">
    <location>
        <begin position="134"/>
        <end position="176"/>
    </location>
</feature>
<keyword evidence="16" id="KW-1185">Reference proteome</keyword>
<gene>
    <name evidence="17" type="primary">Tnfrsf14</name>
</gene>
<dbReference type="KEGG" id="ccan:109691446"/>
<feature type="disulfide bond" evidence="12">
    <location>
        <begin position="158"/>
        <end position="176"/>
    </location>
</feature>
<evidence type="ECO:0000256" key="14">
    <source>
        <dbReference type="SAM" id="SignalP"/>
    </source>
</evidence>